<feature type="transmembrane region" description="Helical" evidence="2">
    <location>
        <begin position="55"/>
        <end position="78"/>
    </location>
</feature>
<dbReference type="EMBL" id="PEXV01000072">
    <property type="protein sequence ID" value="PIS41617.1"/>
    <property type="molecule type" value="Genomic_DNA"/>
</dbReference>
<accession>A0A2H0YT07</accession>
<keyword evidence="2" id="KW-0812">Transmembrane</keyword>
<evidence type="ECO:0000313" key="3">
    <source>
        <dbReference type="EMBL" id="PIS41617.1"/>
    </source>
</evidence>
<dbReference type="Proteomes" id="UP000228711">
    <property type="component" value="Unassembled WGS sequence"/>
</dbReference>
<proteinExistence type="predicted"/>
<dbReference type="AlphaFoldDB" id="A0A2H0YT07"/>
<feature type="region of interest" description="Disordered" evidence="1">
    <location>
        <begin position="1"/>
        <end position="20"/>
    </location>
</feature>
<comment type="caution">
    <text evidence="3">The sequence shown here is derived from an EMBL/GenBank/DDBJ whole genome shotgun (WGS) entry which is preliminary data.</text>
</comment>
<feature type="non-terminal residue" evidence="3">
    <location>
        <position position="441"/>
    </location>
</feature>
<name>A0A2H0YT07_9BACT</name>
<keyword evidence="2" id="KW-1133">Transmembrane helix</keyword>
<evidence type="ECO:0000256" key="1">
    <source>
        <dbReference type="SAM" id="MobiDB-lite"/>
    </source>
</evidence>
<feature type="compositionally biased region" description="Polar residues" evidence="1">
    <location>
        <begin position="1"/>
        <end position="15"/>
    </location>
</feature>
<keyword evidence="2" id="KW-0472">Membrane</keyword>
<evidence type="ECO:0000256" key="2">
    <source>
        <dbReference type="SAM" id="Phobius"/>
    </source>
</evidence>
<gene>
    <name evidence="3" type="ORF">COT25_02135</name>
</gene>
<evidence type="ECO:0000313" key="4">
    <source>
        <dbReference type="Proteomes" id="UP000228711"/>
    </source>
</evidence>
<sequence length="441" mass="47597">MFDNTSQQSAPQKPTLSKEAMEEIQIPIQKADPVEVSPPPPQKADLTKIPGHKKLWIVFSVIFGVIVVGVGGVFAAHLSGIINVPIVDTILKRDIVDVATLVAKIADVQSAQSDVEITVAIEPETSAAKSIDNEFLSGLAKFLPIDTKLALHVSSFMSSEAEKPEGTLAVSGTYTSGGTSLSADIEARIVDGVTYIKANTLPSIPSFSFSEFIGKWVELPSVTDIEQQLDEFSLPVGVPTDLPISTEGSQQFLQDAVGAAQGTGFVTLSKRLSVEELDGIIYNTYALEFDATQTENFVTQFLKSQRDVCAEDSACLLSTLDGSDFSKQTDADIAKIAQSTTTDPTFSPLVSLLTDTANFHVWIAQDGSAYRILFALLINGSSQADQLSGKQIRLEISSLVSHINEQPTVEKPHIDLTMDDIERITRGYSAGEWTIVQQKSR</sequence>
<protein>
    <submittedName>
        <fullName evidence="3">Uncharacterized protein</fullName>
    </submittedName>
</protein>
<reference evidence="4" key="1">
    <citation type="submission" date="2017-09" db="EMBL/GenBank/DDBJ databases">
        <title>Depth-based differentiation of microbial function through sediment-hosted aquifers and enrichment of novel symbionts in the deep terrestrial subsurface.</title>
        <authorList>
            <person name="Probst A.J."/>
            <person name="Ladd B."/>
            <person name="Jarett J.K."/>
            <person name="Geller-Mcgrath D.E."/>
            <person name="Sieber C.M.K."/>
            <person name="Emerson J.B."/>
            <person name="Anantharaman K."/>
            <person name="Thomas B.C."/>
            <person name="Malmstrom R."/>
            <person name="Stieglmeier M."/>
            <person name="Klingl A."/>
            <person name="Woyke T."/>
            <person name="Ryan C.M."/>
            <person name="Banfield J.F."/>
        </authorList>
    </citation>
    <scope>NUCLEOTIDE SEQUENCE [LARGE SCALE GENOMIC DNA]</scope>
</reference>
<organism evidence="3 4">
    <name type="scientific">Candidatus Kerfeldbacteria bacterium CG08_land_8_20_14_0_20_42_7</name>
    <dbReference type="NCBI Taxonomy" id="2014245"/>
    <lineage>
        <taxon>Bacteria</taxon>
        <taxon>Candidatus Kerfeldiibacteriota</taxon>
    </lineage>
</organism>